<feature type="region of interest" description="Disordered" evidence="1">
    <location>
        <begin position="1550"/>
        <end position="1575"/>
    </location>
</feature>
<evidence type="ECO:0000259" key="2">
    <source>
        <dbReference type="Pfam" id="PF20419"/>
    </source>
</evidence>
<accession>A0A7Z1S659</accession>
<protein>
    <recommendedName>
        <fullName evidence="2">DUF6701 domain-containing protein</fullName>
    </recommendedName>
</protein>
<evidence type="ECO:0000256" key="1">
    <source>
        <dbReference type="SAM" id="MobiDB-lite"/>
    </source>
</evidence>
<sequence>MVVGESKNLGLKLRIGLLVILFFMTSSAYSIPYDLNNSDDFGQLCTGNHSTSNNPRVYLCEGQFKADNAVVSLDGGSVINAYSGYDIKSTTIEPTSGYVELQSNNWGGDTNLDSVVLKGSIYVPYAISIKNSNIEKYVKNTTYHNISIYSSVIGEYVDAGTTITIDGSDVIGYVSNRNNNDISVLNDSEIGGYIDGGATITIDDSEVSGNVVNRSDNNIYVLNDSEIGGYIDGGTTITIDDSEVTGNVINRSNNEIFVLNDSEIGGDVAAQGKLNIFDSEIDGNISSANHNIELDNGAEVHGNATAANNNWATIHFNDYDDSDRSVVHGTCLYRTEPEDACGAIEPPINQNPQFEFGTLTKDSCRIIESGTNDDADRQRVSCTLEFDKTYTTVPLVFVMPTIDASLSVLSARTTELPSTASVIGTSLTSATVVQEIAPSAKRNTSNTTYLDAPMLSDEDLNSLNIDYFVIQEGVISLGNGKGRIVAGLVETNTAASQISSERNNADLIKFEDFGLSTFSNIPGVLVQPQTKNNSSAWFTGMARGVNTERFYLALEKSEVINNNDISEPEKVAFVAGEGSGITQGARFFLGNGETRVTTTLNEKVISPIEIGCEESTSISEANFDAPPILIANKNSRSGNNGGWVRRCHVTEDEVYFIVEEDMDKDSERSHIAEDVGFFMFDRPNELGICDGFNNKSPVQTWIRTDGTIGAFEAYNSSRVIGSFKDGNRRYLGFDDDWMTDGTNWSTGGACDGLECGGLEDLMVPKELLEDMPDNLTVSVNVNAGDTLTLPLTDSDGQPIYEYQTLNVGGIVTIEAGKYKIGSINVWEDGEVQVKSGDSVTIFTNKLQLNNRAFFGVPIDSRVVDKPTLEADTYLRVNVLESNSNSVNINSNSSTKPSTFVGLLYSEQPVRISNDARIYGGVAAESVHMSGQSLISAATSCMLPSDDYEIEISPATDLALMCGDDSPQFTINTSNNGVGESLGVTVGITPDADEFDVSLLKGSGAYPNYVSNNDGELTIQVTAKSTSSIDFDTSYKLTAILVEDSDKEVESQFKFVPFKFSLVDGDSPTNRLDVIAGQATPTVTKVLACDLGDSIVVAENYVGEAEKQVTITHELDNSWNGSDGTLTYLPEFKKGSAATDLTISESGLFNVTLKDSSFDCTGFAGCPDDGSYDLEGNFSIYSRPWQFAICTDNNSDGNSSSGAAFVAAGEAFDVYARPIKYTNSSSVCSDDNLLTNNYFKSTASVEVTTTLDTPLITAYPDANLGDLTPETQLIKQISSNDQSNKGYKFESLKYSEVGSFNFVATETGSFYGSILGGFSGSKSIGRFYPKYFIQGSPEWNVANQNDIAYLSQPYDSTVHQVYPMASGENDTDNALNNYRFFSSDLQASFGILDDASIDNGFLLDTEAGTWSTTRYHWLLNDNAAELQRVTDSDDVSRRDAPFNTSDANSTATNFGLTIEGTDPVSFTDSDTLTNSAAFPVQPPARYGRMALDDIGGNSDTTLTIPLRAEFWDGSEFVVNDDDNRSTFNGSNTCKQVIWHSEGVTTTLASLSGSRSVDDGEEEVTANQNTPSGTDAPREQVRLWLRMDDSAPTAKTGENPITCLGSDQEQPWLRYNWRQLGDEDPSTVVTFGIYRGNDRVIYRGESGLTGQ</sequence>
<dbReference type="Pfam" id="PF20419">
    <property type="entry name" value="DUF6701"/>
    <property type="match status" value="1"/>
</dbReference>
<name>A0A7Z1S659_9VIBR</name>
<dbReference type="EMBL" id="MDBS01000002">
    <property type="protein sequence ID" value="PMP33100.1"/>
    <property type="molecule type" value="Genomic_DNA"/>
</dbReference>
<gene>
    <name evidence="3" type="ORF">BCS90_00395</name>
</gene>
<organism evidence="3">
    <name type="scientific">Vibrio cyclitrophicus</name>
    <dbReference type="NCBI Taxonomy" id="47951"/>
    <lineage>
        <taxon>Bacteria</taxon>
        <taxon>Pseudomonadati</taxon>
        <taxon>Pseudomonadota</taxon>
        <taxon>Gammaproteobacteria</taxon>
        <taxon>Vibrionales</taxon>
        <taxon>Vibrionaceae</taxon>
        <taxon>Vibrio</taxon>
    </lineage>
</organism>
<dbReference type="InterPro" id="IPR046524">
    <property type="entry name" value="DUF6701"/>
</dbReference>
<feature type="domain" description="DUF6701" evidence="2">
    <location>
        <begin position="1102"/>
        <end position="1643"/>
    </location>
</feature>
<proteinExistence type="predicted"/>
<evidence type="ECO:0000313" key="3">
    <source>
        <dbReference type="EMBL" id="PMP33100.1"/>
    </source>
</evidence>
<comment type="caution">
    <text evidence="3">The sequence shown here is derived from an EMBL/GenBank/DDBJ whole genome shotgun (WGS) entry which is preliminary data.</text>
</comment>
<reference evidence="3" key="1">
    <citation type="submission" date="2016-07" db="EMBL/GenBank/DDBJ databases">
        <authorList>
            <person name="Kauffman K."/>
            <person name="Arevalo P."/>
            <person name="Polz M.F."/>
        </authorList>
    </citation>
    <scope>NUCLEOTIDE SEQUENCE</scope>
    <source>
        <strain evidence="3">10N.222.46.E12</strain>
    </source>
</reference>
<reference evidence="3" key="2">
    <citation type="journal article" date="2018" name="Nature">
        <title>A major lineage of non-tailed dsDNA viruses as unrecognized killers of marine bacteria.</title>
        <authorList>
            <person name="Kauffman K.M."/>
            <person name="Hussain F.A."/>
            <person name="Yang J."/>
            <person name="Arevalo P."/>
            <person name="Brown J.M."/>
            <person name="Chang W.K."/>
            <person name="VanInsberghe D."/>
            <person name="Elsherbini J."/>
            <person name="Sharma R.S."/>
            <person name="Cutler M.B."/>
            <person name="Kelly L."/>
            <person name="Polz M.F."/>
        </authorList>
    </citation>
    <scope>NUCLEOTIDE SEQUENCE</scope>
    <source>
        <strain evidence="3">10N.222.46.E12</strain>
    </source>
</reference>